<organism evidence="2 3">
    <name type="scientific">Marinobacter nitratireducens</name>
    <dbReference type="NCBI Taxonomy" id="1137280"/>
    <lineage>
        <taxon>Bacteria</taxon>
        <taxon>Pseudomonadati</taxon>
        <taxon>Pseudomonadota</taxon>
        <taxon>Gammaproteobacteria</taxon>
        <taxon>Pseudomonadales</taxon>
        <taxon>Marinobacteraceae</taxon>
        <taxon>Marinobacter</taxon>
    </lineage>
</organism>
<reference evidence="2 3" key="1">
    <citation type="submission" date="2012-12" db="EMBL/GenBank/DDBJ databases">
        <title>Genome assembly of Marinobacter sp. AK21.</title>
        <authorList>
            <person name="Khatri I."/>
            <person name="Kumar R."/>
            <person name="Vaidya B."/>
            <person name="Subramanian S."/>
            <person name="Pinnaka A."/>
        </authorList>
    </citation>
    <scope>NUCLEOTIDE SEQUENCE [LARGE SCALE GENOMIC DNA]</scope>
    <source>
        <strain evidence="2 3">AK21</strain>
    </source>
</reference>
<proteinExistence type="predicted"/>
<dbReference type="Proteomes" id="UP000035057">
    <property type="component" value="Unassembled WGS sequence"/>
</dbReference>
<dbReference type="PATRIC" id="fig|1137280.3.peg.114"/>
<accession>A0A072N827</accession>
<evidence type="ECO:0000256" key="1">
    <source>
        <dbReference type="SAM" id="MobiDB-lite"/>
    </source>
</evidence>
<gene>
    <name evidence="2" type="ORF">D777_00116</name>
</gene>
<keyword evidence="3" id="KW-1185">Reference proteome</keyword>
<dbReference type="RefSeq" id="WP_036127563.1">
    <property type="nucleotide sequence ID" value="NZ_ANIE01000001.1"/>
</dbReference>
<feature type="region of interest" description="Disordered" evidence="1">
    <location>
        <begin position="170"/>
        <end position="190"/>
    </location>
</feature>
<protein>
    <submittedName>
        <fullName evidence="2">Uncharacterized protein</fullName>
    </submittedName>
</protein>
<dbReference type="EMBL" id="ANIE01000001">
    <property type="protein sequence ID" value="KEF33108.1"/>
    <property type="molecule type" value="Genomic_DNA"/>
</dbReference>
<sequence length="190" mass="21540">MTDQVPTEYVRFRGKSYILLAADKSLFSLWDHDIHPEDTDSSNWAGFVAHFDIHDEQLYLGYLTVGHTPPRRKRIHRTWYQERSELDALMDEALGDYTLPPLNGIEATDAGMGYWHYQNINLALDYTGTITLGGESPEEQKNHLELVLEQGRVIAWKTVPAPAPDSLFVEETGGFGLDPLDDDDEPPQPI</sequence>
<comment type="caution">
    <text evidence="2">The sequence shown here is derived from an EMBL/GenBank/DDBJ whole genome shotgun (WGS) entry which is preliminary data.</text>
</comment>
<feature type="compositionally biased region" description="Acidic residues" evidence="1">
    <location>
        <begin position="179"/>
        <end position="190"/>
    </location>
</feature>
<evidence type="ECO:0000313" key="2">
    <source>
        <dbReference type="EMBL" id="KEF33108.1"/>
    </source>
</evidence>
<dbReference type="AlphaFoldDB" id="A0A072N827"/>
<evidence type="ECO:0000313" key="3">
    <source>
        <dbReference type="Proteomes" id="UP000035057"/>
    </source>
</evidence>
<dbReference type="STRING" id="1137280.D777_00116"/>
<name>A0A072N827_9GAMM</name>
<dbReference type="OrthoDB" id="6367994at2"/>